<evidence type="ECO:0000313" key="1">
    <source>
        <dbReference type="EMBL" id="RKF60327.1"/>
    </source>
</evidence>
<protein>
    <submittedName>
        <fullName evidence="1">Uncharacterized protein</fullName>
    </submittedName>
</protein>
<comment type="caution">
    <text evidence="1">The sequence shown here is derived from an EMBL/GenBank/DDBJ whole genome shotgun (WGS) entry which is preliminary data.</text>
</comment>
<evidence type="ECO:0000313" key="2">
    <source>
        <dbReference type="Proteomes" id="UP000286134"/>
    </source>
</evidence>
<accession>A0A420HSE6</accession>
<organism evidence="1 2">
    <name type="scientific">Erysiphe neolycopersici</name>
    <dbReference type="NCBI Taxonomy" id="212602"/>
    <lineage>
        <taxon>Eukaryota</taxon>
        <taxon>Fungi</taxon>
        <taxon>Dikarya</taxon>
        <taxon>Ascomycota</taxon>
        <taxon>Pezizomycotina</taxon>
        <taxon>Leotiomycetes</taxon>
        <taxon>Erysiphales</taxon>
        <taxon>Erysiphaceae</taxon>
        <taxon>Erysiphe</taxon>
    </lineage>
</organism>
<dbReference type="AlphaFoldDB" id="A0A420HSE6"/>
<dbReference type="EMBL" id="MCFK01005210">
    <property type="protein sequence ID" value="RKF60327.1"/>
    <property type="molecule type" value="Genomic_DNA"/>
</dbReference>
<reference evidence="1 2" key="1">
    <citation type="journal article" date="2018" name="BMC Genomics">
        <title>Comparative genome analyses reveal sequence features reflecting distinct modes of host-adaptation between dicot and monocot powdery mildew.</title>
        <authorList>
            <person name="Wu Y."/>
            <person name="Ma X."/>
            <person name="Pan Z."/>
            <person name="Kale S.D."/>
            <person name="Song Y."/>
            <person name="King H."/>
            <person name="Zhang Q."/>
            <person name="Presley C."/>
            <person name="Deng X."/>
            <person name="Wei C.I."/>
            <person name="Xiao S."/>
        </authorList>
    </citation>
    <scope>NUCLEOTIDE SEQUENCE [LARGE SCALE GENOMIC DNA]</scope>
    <source>
        <strain evidence="1">UMSG2</strain>
    </source>
</reference>
<sequence>MIKGNIYESENKGLFRIVLTQDYKDMKFAMLTNIGLKECIRRIKKGKKYHDTSEYNCHRQIISHSQLLAAVEEACIRMNSLT</sequence>
<dbReference type="Proteomes" id="UP000286134">
    <property type="component" value="Unassembled WGS sequence"/>
</dbReference>
<gene>
    <name evidence="1" type="ORF">OnM2_052029</name>
</gene>
<proteinExistence type="predicted"/>
<keyword evidence="2" id="KW-1185">Reference proteome</keyword>
<dbReference type="STRING" id="212602.A0A420HSE6"/>
<name>A0A420HSE6_9PEZI</name>